<keyword evidence="1" id="KW-1133">Transmembrane helix</keyword>
<dbReference type="Proteomes" id="UP000239861">
    <property type="component" value="Unassembled WGS sequence"/>
</dbReference>
<accession>A0AB36ZU61</accession>
<evidence type="ECO:0000256" key="1">
    <source>
        <dbReference type="SAM" id="Phobius"/>
    </source>
</evidence>
<feature type="transmembrane region" description="Helical" evidence="1">
    <location>
        <begin position="20"/>
        <end position="45"/>
    </location>
</feature>
<keyword evidence="1" id="KW-0812">Transmembrane</keyword>
<comment type="caution">
    <text evidence="2">The sequence shown here is derived from an EMBL/GenBank/DDBJ whole genome shotgun (WGS) entry which is preliminary data.</text>
</comment>
<dbReference type="RefSeq" id="WP_104412463.1">
    <property type="nucleotide sequence ID" value="NZ_PTIW01000020.1"/>
</dbReference>
<evidence type="ECO:0000313" key="3">
    <source>
        <dbReference type="Proteomes" id="UP000239861"/>
    </source>
</evidence>
<organism evidence="2 3">
    <name type="scientific">Malaciobacter marinus</name>
    <dbReference type="NCBI Taxonomy" id="505249"/>
    <lineage>
        <taxon>Bacteria</taxon>
        <taxon>Pseudomonadati</taxon>
        <taxon>Campylobacterota</taxon>
        <taxon>Epsilonproteobacteria</taxon>
        <taxon>Campylobacterales</taxon>
        <taxon>Arcobacteraceae</taxon>
        <taxon>Malaciobacter</taxon>
    </lineage>
</organism>
<dbReference type="AlphaFoldDB" id="A0AB36ZU61"/>
<proteinExistence type="predicted"/>
<keyword evidence="1" id="KW-0472">Membrane</keyword>
<gene>
    <name evidence="2" type="ORF">B0F89_12030</name>
</gene>
<evidence type="ECO:0000313" key="2">
    <source>
        <dbReference type="EMBL" id="PPK60526.1"/>
    </source>
</evidence>
<reference evidence="2 3" key="1">
    <citation type="submission" date="2018-02" db="EMBL/GenBank/DDBJ databases">
        <title>Subsurface microbial communities from deep shales in Ohio and West Virginia, USA.</title>
        <authorList>
            <person name="Wrighton K."/>
        </authorList>
    </citation>
    <scope>NUCLEOTIDE SEQUENCE [LARGE SCALE GENOMIC DNA]</scope>
    <source>
        <strain evidence="2 3">MARC-MIP3H16</strain>
    </source>
</reference>
<dbReference type="EMBL" id="PTIW01000020">
    <property type="protein sequence ID" value="PPK60526.1"/>
    <property type="molecule type" value="Genomic_DNA"/>
</dbReference>
<protein>
    <submittedName>
        <fullName evidence="2">Uncharacterized protein</fullName>
    </submittedName>
</protein>
<sequence length="186" mass="22297">MNLYDLLNKIFEMYPMGFPIVFTIICFLVIAGVVGILYFFNGLIAEKVIDRYLKKYFENKKKEFKQKEVLVLNDEKSIISKTLHTLDYKYTTNEENWKGKMVILYLPDVETNSENQEKRHEVFKEKLKILKTLDRDEHILLIYVPYPTFKISEYKDELPKKYTFVNSQFTLIERLYSAYIISNIKE</sequence>
<name>A0AB36ZU61_9BACT</name>